<dbReference type="Pfam" id="PF00107">
    <property type="entry name" value="ADH_zinc_N"/>
    <property type="match status" value="1"/>
</dbReference>
<sequence length="330" mass="34929">MRAAVVKEFGPILSHTVGDLPTPQPGPSEVLVTIKATAVNYVDSLVVTGKYQFLPERPFAPGKLPAGIVSAVGSGVTTLKVGDRVLTLAEQGGYAEQVAVDAKQCFKLPDAMSFVDAASMALVYDTSWFALRERARIQAGDSVLVLGSTGGVGLAAVQLAKAMGAKVLAGVSNASKAPLALEAGADDIIDLSQDNLRDSLREQVFAKNGGKGVDIVIDPLGGDPFDAALRALAWRGRLVVIGFAAGRIPTVKVNYLLVKNIEVSGLQVSDYRKRMPELMAQCLKEIFAWYEAGKLKPAATVTYPLDAFAKALQDIVDRRVSGRIVLLPNP</sequence>
<dbReference type="Gene3D" id="3.40.50.720">
    <property type="entry name" value="NAD(P)-binding Rossmann-like Domain"/>
    <property type="match status" value="1"/>
</dbReference>
<dbReference type="CDD" id="cd08241">
    <property type="entry name" value="QOR1"/>
    <property type="match status" value="1"/>
</dbReference>
<dbReference type="Pfam" id="PF08240">
    <property type="entry name" value="ADH_N"/>
    <property type="match status" value="1"/>
</dbReference>
<gene>
    <name evidence="2" type="ORF">DW352_11655</name>
</gene>
<dbReference type="OrthoDB" id="4190732at2"/>
<dbReference type="RefSeq" id="WP_115691411.1">
    <property type="nucleotide sequence ID" value="NZ_CP031417.1"/>
</dbReference>
<dbReference type="SUPFAM" id="SSF50129">
    <property type="entry name" value="GroES-like"/>
    <property type="match status" value="1"/>
</dbReference>
<evidence type="ECO:0000259" key="1">
    <source>
        <dbReference type="SMART" id="SM00829"/>
    </source>
</evidence>
<accession>A0A345ZW14</accession>
<dbReference type="Gene3D" id="3.90.180.10">
    <property type="entry name" value="Medium-chain alcohol dehydrogenases, catalytic domain"/>
    <property type="match status" value="1"/>
</dbReference>
<dbReference type="InterPro" id="IPR051397">
    <property type="entry name" value="Zn-ADH-like_protein"/>
</dbReference>
<protein>
    <submittedName>
        <fullName evidence="2">NADPH:quinone oxidoreductase family protein</fullName>
    </submittedName>
</protein>
<name>A0A345ZW14_9HYPH</name>
<dbReference type="SMART" id="SM00829">
    <property type="entry name" value="PKS_ER"/>
    <property type="match status" value="1"/>
</dbReference>
<dbReference type="InterPro" id="IPR036291">
    <property type="entry name" value="NAD(P)-bd_dom_sf"/>
</dbReference>
<dbReference type="PANTHER" id="PTHR43677:SF4">
    <property type="entry name" value="QUINONE OXIDOREDUCTASE-LIKE PROTEIN 2"/>
    <property type="match status" value="1"/>
</dbReference>
<feature type="domain" description="Enoyl reductase (ER)" evidence="1">
    <location>
        <begin position="10"/>
        <end position="326"/>
    </location>
</feature>
<dbReference type="InterPro" id="IPR020843">
    <property type="entry name" value="ER"/>
</dbReference>
<dbReference type="GO" id="GO:0016491">
    <property type="term" value="F:oxidoreductase activity"/>
    <property type="evidence" value="ECO:0007669"/>
    <property type="project" value="InterPro"/>
</dbReference>
<dbReference type="InterPro" id="IPR011032">
    <property type="entry name" value="GroES-like_sf"/>
</dbReference>
<dbReference type="SUPFAM" id="SSF51735">
    <property type="entry name" value="NAD(P)-binding Rossmann-fold domains"/>
    <property type="match status" value="1"/>
</dbReference>
<evidence type="ECO:0000313" key="3">
    <source>
        <dbReference type="Proteomes" id="UP000254889"/>
    </source>
</evidence>
<keyword evidence="3" id="KW-1185">Reference proteome</keyword>
<evidence type="ECO:0000313" key="2">
    <source>
        <dbReference type="EMBL" id="AXK81111.1"/>
    </source>
</evidence>
<dbReference type="InterPro" id="IPR013149">
    <property type="entry name" value="ADH-like_C"/>
</dbReference>
<dbReference type="EMBL" id="CP031417">
    <property type="protein sequence ID" value="AXK81111.1"/>
    <property type="molecule type" value="Genomic_DNA"/>
</dbReference>
<dbReference type="KEGG" id="ptaw:DW352_11655"/>
<dbReference type="PANTHER" id="PTHR43677">
    <property type="entry name" value="SHORT-CHAIN DEHYDROGENASE/REDUCTASE"/>
    <property type="match status" value="1"/>
</dbReference>
<dbReference type="AlphaFoldDB" id="A0A345ZW14"/>
<dbReference type="InterPro" id="IPR013154">
    <property type="entry name" value="ADH-like_N"/>
</dbReference>
<reference evidence="2 3" key="1">
    <citation type="submission" date="2018-07" db="EMBL/GenBank/DDBJ databases">
        <authorList>
            <person name="Quirk P.G."/>
            <person name="Krulwich T.A."/>
        </authorList>
    </citation>
    <scope>NUCLEOTIDE SEQUENCE [LARGE SCALE GENOMIC DNA]</scope>
    <source>
        <strain evidence="2 3">CC-BB4</strain>
    </source>
</reference>
<organism evidence="2 3">
    <name type="scientific">Pseudolabrys taiwanensis</name>
    <dbReference type="NCBI Taxonomy" id="331696"/>
    <lineage>
        <taxon>Bacteria</taxon>
        <taxon>Pseudomonadati</taxon>
        <taxon>Pseudomonadota</taxon>
        <taxon>Alphaproteobacteria</taxon>
        <taxon>Hyphomicrobiales</taxon>
        <taxon>Xanthobacteraceae</taxon>
        <taxon>Pseudolabrys</taxon>
    </lineage>
</organism>
<dbReference type="Proteomes" id="UP000254889">
    <property type="component" value="Chromosome"/>
</dbReference>
<proteinExistence type="predicted"/>